<accession>A0A420WGJ2</accession>
<dbReference type="EMBL" id="RBIG01000002">
    <property type="protein sequence ID" value="RKQ70118.1"/>
    <property type="molecule type" value="Genomic_DNA"/>
</dbReference>
<dbReference type="AlphaFoldDB" id="A0A420WGJ2"/>
<dbReference type="Pfam" id="PF18906">
    <property type="entry name" value="Phage_tube_2"/>
    <property type="match status" value="1"/>
</dbReference>
<dbReference type="InterPro" id="IPR044000">
    <property type="entry name" value="Phage_tube_2"/>
</dbReference>
<dbReference type="RefSeq" id="WP_121219707.1">
    <property type="nucleotide sequence ID" value="NZ_RBIG01000002.1"/>
</dbReference>
<dbReference type="OrthoDB" id="8187619at2"/>
<evidence type="ECO:0000313" key="2">
    <source>
        <dbReference type="EMBL" id="RKQ70118.1"/>
    </source>
</evidence>
<protein>
    <recommendedName>
        <fullName evidence="4">Tail tube protein</fullName>
    </recommendedName>
</protein>
<feature type="region of interest" description="Disordered" evidence="1">
    <location>
        <begin position="48"/>
        <end position="68"/>
    </location>
</feature>
<sequence length="415" mass="43771">MPFQDNFRQYVAYKQQSGLGTIASATGATILPWTGGRAQAPVQAIQPNQIRRDGQPTRGRHGTRSAQASYPGEMQLANYDAIMEAVLRGTWQANAVTISNATTGWTSATIAVSGSTVTFTGEASGQSMVTLAGAPKVGDVIVWASGVAAGDRDKPLRVTGVTATTITFAESLATVAGPEGTWSFTVPKKLLCPTASTLAFRYFTVEEAELVIDGSEIYQDCVWNSVDLAMSPNGMFTITPMWIGTGAMTAETDGDSPYFTTPADPVAAVPIAGIDAKLRLGSTDYVDITAFNLSISLGATATPVVGSKISPDVFTGVMSVGGSLTILRENLQAVTDALAETQLSLSVLLQPEASDTDFFSLYMGNFTIQVPDKSEASRQAGPRTQTLNFPQELVGIDERGGAYDATTIKFQRSNA</sequence>
<proteinExistence type="predicted"/>
<evidence type="ECO:0000256" key="1">
    <source>
        <dbReference type="SAM" id="MobiDB-lite"/>
    </source>
</evidence>
<reference evidence="2 3" key="1">
    <citation type="submission" date="2018-10" db="EMBL/GenBank/DDBJ databases">
        <title>Comparative analysis of microorganisms from saline springs in Andes Mountain Range, Colombia.</title>
        <authorList>
            <person name="Rubin E."/>
        </authorList>
    </citation>
    <scope>NUCLEOTIDE SEQUENCE [LARGE SCALE GENOMIC DNA]</scope>
    <source>
        <strain evidence="2 3">USBA 36</strain>
    </source>
</reference>
<name>A0A420WGJ2_9PROT</name>
<organism evidence="2 3">
    <name type="scientific">Oceanibaculum indicum</name>
    <dbReference type="NCBI Taxonomy" id="526216"/>
    <lineage>
        <taxon>Bacteria</taxon>
        <taxon>Pseudomonadati</taxon>
        <taxon>Pseudomonadota</taxon>
        <taxon>Alphaproteobacteria</taxon>
        <taxon>Rhodospirillales</taxon>
        <taxon>Oceanibaculaceae</taxon>
        <taxon>Oceanibaculum</taxon>
    </lineage>
</organism>
<dbReference type="Proteomes" id="UP000277424">
    <property type="component" value="Unassembled WGS sequence"/>
</dbReference>
<evidence type="ECO:0008006" key="4">
    <source>
        <dbReference type="Google" id="ProtNLM"/>
    </source>
</evidence>
<comment type="caution">
    <text evidence="2">The sequence shown here is derived from an EMBL/GenBank/DDBJ whole genome shotgun (WGS) entry which is preliminary data.</text>
</comment>
<evidence type="ECO:0000313" key="3">
    <source>
        <dbReference type="Proteomes" id="UP000277424"/>
    </source>
</evidence>
<gene>
    <name evidence="2" type="ORF">BCL74_2058</name>
</gene>